<protein>
    <recommendedName>
        <fullName evidence="1">GIY-YIG domain-containing protein</fullName>
    </recommendedName>
</protein>
<evidence type="ECO:0000313" key="2">
    <source>
        <dbReference type="EMBL" id="CDO04298.1"/>
    </source>
</evidence>
<dbReference type="AlphaFoldDB" id="W9AFN8"/>
<dbReference type="Gene3D" id="1.25.40.10">
    <property type="entry name" value="Tetratricopeptide repeat domain"/>
    <property type="match status" value="1"/>
</dbReference>
<dbReference type="PROSITE" id="PS50164">
    <property type="entry name" value="GIY_YIG"/>
    <property type="match status" value="1"/>
</dbReference>
<dbReference type="SUPFAM" id="SSF48452">
    <property type="entry name" value="TPR-like"/>
    <property type="match status" value="1"/>
</dbReference>
<reference evidence="2" key="2">
    <citation type="submission" date="2014-03" db="EMBL/GenBank/DDBJ databases">
        <authorList>
            <person name="Urmite Genomes"/>
        </authorList>
    </citation>
    <scope>NUCLEOTIDE SEQUENCE</scope>
    <source>
        <strain evidence="2">S1</strain>
    </source>
</reference>
<dbReference type="eggNOG" id="ENOG502ZB44">
    <property type="taxonomic scope" value="Bacteria"/>
</dbReference>
<dbReference type="Proteomes" id="UP000028863">
    <property type="component" value="Unassembled WGS sequence"/>
</dbReference>
<dbReference type="RefSeq" id="WP_147629721.1">
    <property type="nucleotide sequence ID" value="NZ_CABLBW010000002.1"/>
</dbReference>
<evidence type="ECO:0000259" key="1">
    <source>
        <dbReference type="PROSITE" id="PS50164"/>
    </source>
</evidence>
<name>W9AFN8_9BACI</name>
<comment type="caution">
    <text evidence="2">The sequence shown here is derived from an EMBL/GenBank/DDBJ whole genome shotgun (WGS) entry which is preliminary data.</text>
</comment>
<proteinExistence type="predicted"/>
<accession>W9AFN8</accession>
<gene>
    <name evidence="2" type="ORF">BN988_02852</name>
</gene>
<sequence length="445" mass="51698">MGLFSKLFGKKRAERHHDIQNHNEAMNELRKPIKTITSTNNGSGMGLSLSISSDKSNGISISTSPVGVSTESTATDFYVYEWFIKDTGEVFYVGKGRGNRYKEYHVRAYEAEKIRKMYETDVRFVKKDLTEEEAIELESQEMTRILNETNDRLTNQIVPLMTKRGNGYDRGPGTPKLQFETAPYLYPSEIEEHYFGTKPRAFDEVEYNNLKAVVSIDRNMRDEIDIIYDGNLEKYQSETKALLEANGNKILKSKYAKSVTAWVYIGDDYVTNYESDQEQALEKLGRNVPTYHLIDVWKLLREKYGEVDIESKEEIVIDPIHNRVSLKDIKNLNDWSKGFDEGKPYWDKGDRERKDGNLEKAIELFDKARYNGYNAPALYNSYAMSYRKLKDYDNEIAILDEAMERLRLEENKGIRILWWKRAYKSPFSKFLISVEKSTPKLSVMS</sequence>
<dbReference type="CDD" id="cd10440">
    <property type="entry name" value="GIY-YIG_COG3680"/>
    <property type="match status" value="1"/>
</dbReference>
<dbReference type="InterPro" id="IPR000305">
    <property type="entry name" value="GIY-YIG_endonuc"/>
</dbReference>
<dbReference type="InterPro" id="IPR011990">
    <property type="entry name" value="TPR-like_helical_dom_sf"/>
</dbReference>
<organism evidence="2 3">
    <name type="scientific">Oceanobacillus picturae</name>
    <dbReference type="NCBI Taxonomy" id="171693"/>
    <lineage>
        <taxon>Bacteria</taxon>
        <taxon>Bacillati</taxon>
        <taxon>Bacillota</taxon>
        <taxon>Bacilli</taxon>
        <taxon>Bacillales</taxon>
        <taxon>Bacillaceae</taxon>
        <taxon>Oceanobacillus</taxon>
    </lineage>
</organism>
<reference evidence="2" key="1">
    <citation type="submission" date="2014-03" db="EMBL/GenBank/DDBJ databases">
        <title>Draft genome sequencing of Oceanobacillus picturae strain S1 isolated from human gut.</title>
        <authorList>
            <person name="Croce O."/>
            <person name="Lagier J.C."/>
            <person name="Raoult D."/>
        </authorList>
    </citation>
    <scope>NUCLEOTIDE SEQUENCE [LARGE SCALE GENOMIC DNA]</scope>
    <source>
        <strain evidence="2">S1</strain>
    </source>
</reference>
<evidence type="ECO:0000313" key="3">
    <source>
        <dbReference type="Proteomes" id="UP000028863"/>
    </source>
</evidence>
<feature type="domain" description="GIY-YIG" evidence="1">
    <location>
        <begin position="75"/>
        <end position="156"/>
    </location>
</feature>
<dbReference type="STRING" id="171693.BN988_02852"/>
<dbReference type="EMBL" id="CCAX010000002">
    <property type="protein sequence ID" value="CDO04298.1"/>
    <property type="molecule type" value="Genomic_DNA"/>
</dbReference>
<keyword evidence="3" id="KW-1185">Reference proteome</keyword>